<feature type="chain" id="PRO_5018663064" evidence="2">
    <location>
        <begin position="21"/>
        <end position="507"/>
    </location>
</feature>
<dbReference type="Pfam" id="PF00112">
    <property type="entry name" value="Peptidase_C1"/>
    <property type="match status" value="1"/>
</dbReference>
<dbReference type="PANTHER" id="PTHR12411">
    <property type="entry name" value="CYSTEINE PROTEASE FAMILY C1-RELATED"/>
    <property type="match status" value="1"/>
</dbReference>
<organism evidence="4 5">
    <name type="scientific">Bodo saltans</name>
    <name type="common">Flagellated protozoan</name>
    <dbReference type="NCBI Taxonomy" id="75058"/>
    <lineage>
        <taxon>Eukaryota</taxon>
        <taxon>Discoba</taxon>
        <taxon>Euglenozoa</taxon>
        <taxon>Kinetoplastea</taxon>
        <taxon>Metakinetoplastina</taxon>
        <taxon>Eubodonida</taxon>
        <taxon>Bodonidae</taxon>
        <taxon>Bodo</taxon>
    </lineage>
</organism>
<proteinExistence type="inferred from homology"/>
<comment type="similarity">
    <text evidence="1">Belongs to the peptidase C1 family.</text>
</comment>
<dbReference type="CDD" id="cd02248">
    <property type="entry name" value="Peptidase_C1A"/>
    <property type="match status" value="1"/>
</dbReference>
<dbReference type="InterPro" id="IPR039417">
    <property type="entry name" value="Peptidase_C1A_papain-like"/>
</dbReference>
<reference evidence="5" key="1">
    <citation type="submission" date="2015-09" db="EMBL/GenBank/DDBJ databases">
        <authorList>
            <consortium name="Pathogen Informatics"/>
        </authorList>
    </citation>
    <scope>NUCLEOTIDE SEQUENCE [LARGE SCALE GENOMIC DNA]</scope>
    <source>
        <strain evidence="5">Lake Konstanz</strain>
    </source>
</reference>
<evidence type="ECO:0000313" key="5">
    <source>
        <dbReference type="Proteomes" id="UP000051952"/>
    </source>
</evidence>
<name>A0A0S4J7T4_BODSA</name>
<dbReference type="EMBL" id="CYKH01001060">
    <property type="protein sequence ID" value="CUG81077.1"/>
    <property type="molecule type" value="Genomic_DNA"/>
</dbReference>
<dbReference type="InterPro" id="IPR025660">
    <property type="entry name" value="Pept_his_AS"/>
</dbReference>
<dbReference type="PROSITE" id="PS00139">
    <property type="entry name" value="THIOL_PROTEASE_CYS"/>
    <property type="match status" value="1"/>
</dbReference>
<gene>
    <name evidence="4" type="ORF">BSAL_86510</name>
</gene>
<dbReference type="InterPro" id="IPR013128">
    <property type="entry name" value="Peptidase_C1A"/>
</dbReference>
<keyword evidence="5" id="KW-1185">Reference proteome</keyword>
<dbReference type="Proteomes" id="UP000051952">
    <property type="component" value="Unassembled WGS sequence"/>
</dbReference>
<evidence type="ECO:0000256" key="2">
    <source>
        <dbReference type="SAM" id="SignalP"/>
    </source>
</evidence>
<dbReference type="InterPro" id="IPR038765">
    <property type="entry name" value="Papain-like_cys_pep_sf"/>
</dbReference>
<dbReference type="OrthoDB" id="190265at2759"/>
<protein>
    <submittedName>
        <fullName evidence="4">Cysteine proteinase 2-like, putative</fullName>
    </submittedName>
</protein>
<dbReference type="InterPro" id="IPR000169">
    <property type="entry name" value="Pept_cys_AS"/>
</dbReference>
<dbReference type="GO" id="GO:0008234">
    <property type="term" value="F:cysteine-type peptidase activity"/>
    <property type="evidence" value="ECO:0007669"/>
    <property type="project" value="InterPro"/>
</dbReference>
<evidence type="ECO:0000259" key="3">
    <source>
        <dbReference type="SMART" id="SM00645"/>
    </source>
</evidence>
<evidence type="ECO:0000313" key="4">
    <source>
        <dbReference type="EMBL" id="CUG81077.1"/>
    </source>
</evidence>
<dbReference type="VEuPathDB" id="TriTrypDB:BSAL_86510"/>
<dbReference type="InterPro" id="IPR000668">
    <property type="entry name" value="Peptidase_C1A_C"/>
</dbReference>
<keyword evidence="2" id="KW-0732">Signal</keyword>
<evidence type="ECO:0000256" key="1">
    <source>
        <dbReference type="ARBA" id="ARBA00008455"/>
    </source>
</evidence>
<dbReference type="AlphaFoldDB" id="A0A0S4J7T4"/>
<dbReference type="GO" id="GO:0006508">
    <property type="term" value="P:proteolysis"/>
    <property type="evidence" value="ECO:0007669"/>
    <property type="project" value="InterPro"/>
</dbReference>
<dbReference type="PRINTS" id="PR00705">
    <property type="entry name" value="PAPAIN"/>
</dbReference>
<dbReference type="SUPFAM" id="SSF54001">
    <property type="entry name" value="Cysteine proteinases"/>
    <property type="match status" value="1"/>
</dbReference>
<dbReference type="PROSITE" id="PS00639">
    <property type="entry name" value="THIOL_PROTEASE_HIS"/>
    <property type="match status" value="1"/>
</dbReference>
<feature type="signal peptide" evidence="2">
    <location>
        <begin position="1"/>
        <end position="20"/>
    </location>
</feature>
<dbReference type="Gene3D" id="3.90.70.10">
    <property type="entry name" value="Cysteine proteinases"/>
    <property type="match status" value="1"/>
</dbReference>
<dbReference type="SMART" id="SM00645">
    <property type="entry name" value="Pept_C1"/>
    <property type="match status" value="1"/>
</dbReference>
<feature type="domain" description="Peptidase C1A papain C-terminal" evidence="3">
    <location>
        <begin position="276"/>
        <end position="505"/>
    </location>
</feature>
<sequence length="507" mass="54447">MRGVVASMTLAALLAAHVTAQILLAPSFQTNKTITVVQEGVSYDSLTYQDSVQGKAASLARTASGYYNQYTFVDPQTNAAVVYYVYEAYEQVLCYRYAAGTIPLPFPSTRPVQMTYLKQSIYNGEAMSVYQQNVGRYTRRLFTDVNTVPSGQVFRAILTNTEGMTMQIEATILNNTLSPTSVFDIPSQCYDASQVRVLRAPSSSVPVATDGSLSPGSARSPVPAHVKFNVRDPSNVAEEFSMHIKEVDALLRSHGRKLTPYAPLPSLVNSNGVWTGPTAVNNIAYATAIRDQGMCGACWAFSSAATTEVVYNKLHNITAPIGSSSNWLSPQNLIDCAVGDLNGTALFPSKGCFGGWPLVAMSYILLNGIMTEANYPFDSSNGRQCLQTSTSLYPLAAAHYIDYQNGPAANLNLLMAAVMAEGAATAILNADPTLFYPGGIFNDPSCVSTMGHAVTLIGFGTDEVTNTDYWIVKNSFGAAWGEGGFFRIIRGVNMCGIEQMGFVAVAA</sequence>
<accession>A0A0S4J7T4</accession>